<keyword evidence="2" id="KW-0472">Membrane</keyword>
<feature type="compositionally biased region" description="Basic and acidic residues" evidence="1">
    <location>
        <begin position="59"/>
        <end position="68"/>
    </location>
</feature>
<protein>
    <submittedName>
        <fullName evidence="3">Uncharacterized protein</fullName>
    </submittedName>
</protein>
<evidence type="ECO:0000256" key="1">
    <source>
        <dbReference type="SAM" id="MobiDB-lite"/>
    </source>
</evidence>
<reference evidence="3" key="1">
    <citation type="submission" date="2023-01" db="EMBL/GenBank/DDBJ databases">
        <title>The diversity of Class Acidimicrobiia in South China Sea sediment environments and the proposal of Iamia marina sp. nov., a novel species of the genus Iamia.</title>
        <authorList>
            <person name="He Y."/>
            <person name="Tian X."/>
        </authorList>
    </citation>
    <scope>NUCLEOTIDE SEQUENCE</scope>
    <source>
        <strain evidence="3">DSM 19957</strain>
    </source>
</reference>
<sequence length="75" mass="7821">MSAHPHERTNAAVAFVGLGVVLAVSPLSTLITAAVVITMVCVAALVVLTSNPVQVVRSRSADRDRATDRTPAGRR</sequence>
<keyword evidence="4" id="KW-1185">Reference proteome</keyword>
<keyword evidence="2" id="KW-1133">Transmembrane helix</keyword>
<evidence type="ECO:0000256" key="2">
    <source>
        <dbReference type="SAM" id="Phobius"/>
    </source>
</evidence>
<keyword evidence="2" id="KW-0812">Transmembrane</keyword>
<name>A0AAE9Y875_9ACTN</name>
<accession>A0AAE9Y875</accession>
<dbReference type="RefSeq" id="WP_272738051.1">
    <property type="nucleotide sequence ID" value="NZ_CP116942.1"/>
</dbReference>
<evidence type="ECO:0000313" key="3">
    <source>
        <dbReference type="EMBL" id="WCO68535.1"/>
    </source>
</evidence>
<organism evidence="3 4">
    <name type="scientific">Iamia majanohamensis</name>
    <dbReference type="NCBI Taxonomy" id="467976"/>
    <lineage>
        <taxon>Bacteria</taxon>
        <taxon>Bacillati</taxon>
        <taxon>Actinomycetota</taxon>
        <taxon>Acidimicrobiia</taxon>
        <taxon>Acidimicrobiales</taxon>
        <taxon>Iamiaceae</taxon>
        <taxon>Iamia</taxon>
    </lineage>
</organism>
<feature type="transmembrane region" description="Helical" evidence="2">
    <location>
        <begin position="33"/>
        <end position="53"/>
    </location>
</feature>
<gene>
    <name evidence="3" type="ORF">PO878_07310</name>
</gene>
<dbReference type="AlphaFoldDB" id="A0AAE9Y875"/>
<proteinExistence type="predicted"/>
<dbReference type="EMBL" id="CP116942">
    <property type="protein sequence ID" value="WCO68535.1"/>
    <property type="molecule type" value="Genomic_DNA"/>
</dbReference>
<feature type="region of interest" description="Disordered" evidence="1">
    <location>
        <begin position="56"/>
        <end position="75"/>
    </location>
</feature>
<dbReference type="KEGG" id="ima:PO878_07310"/>
<dbReference type="Proteomes" id="UP001216390">
    <property type="component" value="Chromosome"/>
</dbReference>
<evidence type="ECO:0000313" key="4">
    <source>
        <dbReference type="Proteomes" id="UP001216390"/>
    </source>
</evidence>